<keyword evidence="2" id="KW-1185">Reference proteome</keyword>
<evidence type="ECO:0000313" key="2">
    <source>
        <dbReference type="Proteomes" id="UP001050691"/>
    </source>
</evidence>
<protein>
    <submittedName>
        <fullName evidence="1">Uncharacterized protein</fullName>
    </submittedName>
</protein>
<accession>A0AAV5ABK9</accession>
<comment type="caution">
    <text evidence="1">The sequence shown here is derived from an EMBL/GenBank/DDBJ whole genome shotgun (WGS) entry which is preliminary data.</text>
</comment>
<evidence type="ECO:0000313" key="1">
    <source>
        <dbReference type="EMBL" id="GJJ09861.1"/>
    </source>
</evidence>
<proteinExistence type="predicted"/>
<sequence length="163" mass="18038">MAAIAALPLDHLDLYRLPVSGQPLSFKDFYSIITNVSPNLRKLSLGGVGPQWNFQGLPPTLMPIFLPNIEHFAFQADDGGDTRCDLACLAKLLTLFKFGSKLVSVSLSRFFEDPNFDQFIPVLSKFGGVEHLSIGYSTRVLAECAPKSDPLVYFRTRLSKPCL</sequence>
<organism evidence="1 2">
    <name type="scientific">Clathrus columnatus</name>
    <dbReference type="NCBI Taxonomy" id="1419009"/>
    <lineage>
        <taxon>Eukaryota</taxon>
        <taxon>Fungi</taxon>
        <taxon>Dikarya</taxon>
        <taxon>Basidiomycota</taxon>
        <taxon>Agaricomycotina</taxon>
        <taxon>Agaricomycetes</taxon>
        <taxon>Phallomycetidae</taxon>
        <taxon>Phallales</taxon>
        <taxon>Clathraceae</taxon>
        <taxon>Clathrus</taxon>
    </lineage>
</organism>
<dbReference type="AlphaFoldDB" id="A0AAV5ABK9"/>
<reference evidence="1" key="1">
    <citation type="submission" date="2021-10" db="EMBL/GenBank/DDBJ databases">
        <title>De novo Genome Assembly of Clathrus columnatus (Basidiomycota, Fungi) Using Illumina and Nanopore Sequence Data.</title>
        <authorList>
            <person name="Ogiso-Tanaka E."/>
            <person name="Itagaki H."/>
            <person name="Hosoya T."/>
            <person name="Hosaka K."/>
        </authorList>
    </citation>
    <scope>NUCLEOTIDE SEQUENCE</scope>
    <source>
        <strain evidence="1">MO-923</strain>
    </source>
</reference>
<name>A0AAV5ABK9_9AGAM</name>
<dbReference type="EMBL" id="BPWL01000004">
    <property type="protein sequence ID" value="GJJ09861.1"/>
    <property type="molecule type" value="Genomic_DNA"/>
</dbReference>
<gene>
    <name evidence="1" type="ORF">Clacol_004085</name>
</gene>
<dbReference type="Proteomes" id="UP001050691">
    <property type="component" value="Unassembled WGS sequence"/>
</dbReference>